<keyword evidence="1" id="KW-0812">Transmembrane</keyword>
<evidence type="ECO:0000313" key="2">
    <source>
        <dbReference type="EMBL" id="BCS86035.1"/>
    </source>
</evidence>
<dbReference type="Pfam" id="PF14014">
    <property type="entry name" value="DUF4230"/>
    <property type="match status" value="1"/>
</dbReference>
<accession>A0ABN6EJD2</accession>
<reference evidence="2 3" key="1">
    <citation type="journal article" date="2022" name="Int. J. Syst. Evol. Microbiol.">
        <title>Prevotella herbatica sp. nov., a plant polysaccharide-decomposing anaerobic bacterium isolated from a methanogenic reactor.</title>
        <authorList>
            <person name="Uek A."/>
            <person name="Tonouchi A."/>
            <person name="Kaku N."/>
            <person name="Ueki K."/>
        </authorList>
    </citation>
    <scope>NUCLEOTIDE SEQUENCE [LARGE SCALE GENOMIC DNA]</scope>
    <source>
        <strain evidence="2 3">WR041</strain>
    </source>
</reference>
<dbReference type="Proteomes" id="UP001319045">
    <property type="component" value="Chromosome"/>
</dbReference>
<feature type="transmembrane region" description="Helical" evidence="1">
    <location>
        <begin position="20"/>
        <end position="43"/>
    </location>
</feature>
<gene>
    <name evidence="2" type="ORF">prwr041_19280</name>
</gene>
<dbReference type="RefSeq" id="WP_207153629.1">
    <property type="nucleotide sequence ID" value="NZ_AP024484.1"/>
</dbReference>
<sequence>MGNKNKSKLSIMSIIRNITVNPLLQVAIIAIAVIIVITGLYWLNKDNSISIEENKKIDLTPTMIKSIEDIGEWEFLQINDEELADTTKQGFFGDSELVRIYYGTLRLGINLHETNKDWLKVDNDTIKATLPQIKLLDNDFIDEARTKPFSETGTWTDKDRKALYTKAYKAMKSRCMTTKNINKAKDNARIQFDNILHSMGFEYVKIRFDK</sequence>
<keyword evidence="1" id="KW-1133">Transmembrane helix</keyword>
<proteinExistence type="predicted"/>
<evidence type="ECO:0000256" key="1">
    <source>
        <dbReference type="SAM" id="Phobius"/>
    </source>
</evidence>
<evidence type="ECO:0000313" key="3">
    <source>
        <dbReference type="Proteomes" id="UP001319045"/>
    </source>
</evidence>
<keyword evidence="1" id="KW-0472">Membrane</keyword>
<organism evidence="2 3">
    <name type="scientific">Prevotella herbatica</name>
    <dbReference type="NCBI Taxonomy" id="2801997"/>
    <lineage>
        <taxon>Bacteria</taxon>
        <taxon>Pseudomonadati</taxon>
        <taxon>Bacteroidota</taxon>
        <taxon>Bacteroidia</taxon>
        <taxon>Bacteroidales</taxon>
        <taxon>Prevotellaceae</taxon>
        <taxon>Prevotella</taxon>
    </lineage>
</organism>
<keyword evidence="3" id="KW-1185">Reference proteome</keyword>
<dbReference type="InterPro" id="IPR025324">
    <property type="entry name" value="DUF4230"/>
</dbReference>
<dbReference type="EMBL" id="AP024484">
    <property type="protein sequence ID" value="BCS86035.1"/>
    <property type="molecule type" value="Genomic_DNA"/>
</dbReference>
<protein>
    <submittedName>
        <fullName evidence="2">DUF4230 domain-containing protein</fullName>
    </submittedName>
</protein>
<name>A0ABN6EJD2_9BACT</name>